<evidence type="ECO:0000259" key="2">
    <source>
        <dbReference type="Pfam" id="PF06452"/>
    </source>
</evidence>
<evidence type="ECO:0000313" key="4">
    <source>
        <dbReference type="EMBL" id="RIJ43011.1"/>
    </source>
</evidence>
<name>A0A399SJA0_9BACT</name>
<reference evidence="5" key="1">
    <citation type="submission" date="2018-08" db="EMBL/GenBank/DDBJ databases">
        <title>Mucilaginibacter sp. MYSH2.</title>
        <authorList>
            <person name="Seo T."/>
        </authorList>
    </citation>
    <scope>NUCLEOTIDE SEQUENCE [LARGE SCALE GENOMIC DNA]</scope>
    <source>
        <strain evidence="5">KIRAN</strain>
    </source>
</reference>
<gene>
    <name evidence="4" type="ORF">D1627_04025</name>
</gene>
<feature type="domain" description="DUF5916" evidence="3">
    <location>
        <begin position="240"/>
        <end position="840"/>
    </location>
</feature>
<comment type="caution">
    <text evidence="4">The sequence shown here is derived from an EMBL/GenBank/DDBJ whole genome shotgun (WGS) entry which is preliminary data.</text>
</comment>
<keyword evidence="1" id="KW-0732">Signal</keyword>
<dbReference type="OrthoDB" id="9786766at2"/>
<dbReference type="AlphaFoldDB" id="A0A399SJA0"/>
<feature type="domain" description="Carbohydrate-binding" evidence="2">
    <location>
        <begin position="49"/>
        <end position="194"/>
    </location>
</feature>
<protein>
    <submittedName>
        <fullName evidence="4">Uncharacterized protein</fullName>
    </submittedName>
</protein>
<sequence length="843" mass="95460">MFTKLLPLALLLCLCAGGTQANGNNDTEAEKSKRNKTTKVARTRATPIIDGILEPEVWQQVNPANNFFRYDPLNGKPSSQQTEVYMLYDNDAVYIGAYLHDTAPDSVLTQLGQRDSGENNSDMFGVYLDTYNDKQNAFAFLISAAGVQTDIKYSQGREDWNWDAVWESSVRTHDGGWTVEMRIPYGAIRFPKAEVQTWGVNYMRVIRRTREKSYWSHVDNSVDGLINQAGRAIGIDGIESPVRLQFMPYVSGYVNHAPASNSESNQKSTTHSINGGMDVKYGINDAFTLDVTLIPDFGQTQSDNQVLNLGPFEVKYSENRQFFTEGTELFNKAGLFYSRRIGATPVGRDAVKDQLAEKEGITKNPVETQLLNAAKVSGRTRRGLGVGLFNAFTGNTYATVQDSVTGATREVLTDPFSNYSVFVLDQTLPRNSYLTFTNTNVTRTNGFYDANVTGLRMRFADKRNLFAMTAGGNLSQLYGKDADNDPATNDGTTLGHQYFVNLSKISGNLQYGINHNVESNTYDINDLGFISNNNEMSTSASVSYNFYQPVWEFLSWRNSLSVGHSMLYEPNEFIKLDFGASTNVRFRNFMSAYLNAGIRPGDRYDYFEARSFPQVFVRPPAHDVNVGISSDYRKRFALDASTGFWRSSRYNQDSWWLSLSPRFRVNDKFSIVNGNSFKSEQHNIGYAKAYENKKALTKHILFGDRTITTVSTTISSAYIFNERSGLTLNMRHYWSRAAYQKFYELTKDGLLQPITETQEQYTSSVNGINYNTFNLDLVYSWRFAPGSELRVVWKNFIKDESNELENRYFDNMSRTFSTPQNNNFSVKLLYFIDYISLKNVLSA</sequence>
<feature type="chain" id="PRO_5017340797" evidence="1">
    <location>
        <begin position="22"/>
        <end position="843"/>
    </location>
</feature>
<dbReference type="SUPFAM" id="SSF49344">
    <property type="entry name" value="CBD9-like"/>
    <property type="match status" value="1"/>
</dbReference>
<dbReference type="GO" id="GO:0016052">
    <property type="term" value="P:carbohydrate catabolic process"/>
    <property type="evidence" value="ECO:0007669"/>
    <property type="project" value="InterPro"/>
</dbReference>
<evidence type="ECO:0000256" key="1">
    <source>
        <dbReference type="SAM" id="SignalP"/>
    </source>
</evidence>
<keyword evidence="5" id="KW-1185">Reference proteome</keyword>
<dbReference type="RefSeq" id="WP_119430893.1">
    <property type="nucleotide sequence ID" value="NZ_QWGE01000001.1"/>
</dbReference>
<dbReference type="GO" id="GO:0030246">
    <property type="term" value="F:carbohydrate binding"/>
    <property type="evidence" value="ECO:0007669"/>
    <property type="project" value="InterPro"/>
</dbReference>
<evidence type="ECO:0000313" key="5">
    <source>
        <dbReference type="Proteomes" id="UP000266005"/>
    </source>
</evidence>
<accession>A0A399SJA0</accession>
<dbReference type="InterPro" id="IPR010502">
    <property type="entry name" value="Carb-bd_dom_fam9"/>
</dbReference>
<dbReference type="Pfam" id="PF19313">
    <property type="entry name" value="DUF5916"/>
    <property type="match status" value="1"/>
</dbReference>
<dbReference type="Proteomes" id="UP000266005">
    <property type="component" value="Unassembled WGS sequence"/>
</dbReference>
<feature type="signal peptide" evidence="1">
    <location>
        <begin position="1"/>
        <end position="21"/>
    </location>
</feature>
<dbReference type="Gene3D" id="2.60.40.1190">
    <property type="match status" value="1"/>
</dbReference>
<dbReference type="Pfam" id="PF06452">
    <property type="entry name" value="CBM9_1"/>
    <property type="match status" value="1"/>
</dbReference>
<dbReference type="CDD" id="cd09618">
    <property type="entry name" value="CBM9_like_2"/>
    <property type="match status" value="1"/>
</dbReference>
<dbReference type="EMBL" id="QWGE01000001">
    <property type="protein sequence ID" value="RIJ43011.1"/>
    <property type="molecule type" value="Genomic_DNA"/>
</dbReference>
<proteinExistence type="predicted"/>
<dbReference type="GO" id="GO:0004553">
    <property type="term" value="F:hydrolase activity, hydrolyzing O-glycosyl compounds"/>
    <property type="evidence" value="ECO:0007669"/>
    <property type="project" value="InterPro"/>
</dbReference>
<dbReference type="InterPro" id="IPR045670">
    <property type="entry name" value="DUF5916"/>
</dbReference>
<evidence type="ECO:0000259" key="3">
    <source>
        <dbReference type="Pfam" id="PF19313"/>
    </source>
</evidence>
<organism evidence="4 5">
    <name type="scientific">Pontibacter oryzae</name>
    <dbReference type="NCBI Taxonomy" id="2304593"/>
    <lineage>
        <taxon>Bacteria</taxon>
        <taxon>Pseudomonadati</taxon>
        <taxon>Bacteroidota</taxon>
        <taxon>Cytophagia</taxon>
        <taxon>Cytophagales</taxon>
        <taxon>Hymenobacteraceae</taxon>
        <taxon>Pontibacter</taxon>
    </lineage>
</organism>